<dbReference type="Pfam" id="PF05569">
    <property type="entry name" value="Peptidase_M56"/>
    <property type="match status" value="1"/>
</dbReference>
<evidence type="ECO:0000313" key="2">
    <source>
        <dbReference type="EMBL" id="RUT45516.1"/>
    </source>
</evidence>
<dbReference type="EMBL" id="RZNY01000011">
    <property type="protein sequence ID" value="RUT45516.1"/>
    <property type="molecule type" value="Genomic_DNA"/>
</dbReference>
<feature type="domain" description="Peptidase M56" evidence="1">
    <location>
        <begin position="3"/>
        <end position="59"/>
    </location>
</feature>
<name>A0A433Y7S8_9BACL</name>
<dbReference type="InterPro" id="IPR008756">
    <property type="entry name" value="Peptidase_M56"/>
</dbReference>
<proteinExistence type="predicted"/>
<keyword evidence="3" id="KW-1185">Reference proteome</keyword>
<gene>
    <name evidence="2" type="ORF">EJP82_14570</name>
</gene>
<dbReference type="AlphaFoldDB" id="A0A433Y7S8"/>
<accession>A0A433Y7S8</accession>
<organism evidence="2 3">
    <name type="scientific">Paenibacillus anaericanus</name>
    <dbReference type="NCBI Taxonomy" id="170367"/>
    <lineage>
        <taxon>Bacteria</taxon>
        <taxon>Bacillati</taxon>
        <taxon>Bacillota</taxon>
        <taxon>Bacilli</taxon>
        <taxon>Bacillales</taxon>
        <taxon>Paenibacillaceae</taxon>
        <taxon>Paenibacillus</taxon>
    </lineage>
</organism>
<protein>
    <recommendedName>
        <fullName evidence="1">Peptidase M56 domain-containing protein</fullName>
    </recommendedName>
</protein>
<comment type="caution">
    <text evidence="2">The sequence shown here is derived from an EMBL/GenBank/DDBJ whole genome shotgun (WGS) entry which is preliminary data.</text>
</comment>
<reference evidence="2 3" key="1">
    <citation type="submission" date="2018-12" db="EMBL/GenBank/DDBJ databases">
        <authorList>
            <person name="Sun L."/>
            <person name="Chen Z."/>
        </authorList>
    </citation>
    <scope>NUCLEOTIDE SEQUENCE [LARGE SCALE GENOMIC DNA]</scope>
    <source>
        <strain evidence="2 3">DSM 15890</strain>
    </source>
</reference>
<evidence type="ECO:0000259" key="1">
    <source>
        <dbReference type="Pfam" id="PF05569"/>
    </source>
</evidence>
<sequence length="75" mass="8935">MSVLLSLHWFNSLLWYTYCLRMREDQEIACDAFALSRINPAESKDYAFTIIKLLETFKISVRQQTLQAFRTTRKL</sequence>
<dbReference type="RefSeq" id="WP_127192791.1">
    <property type="nucleotide sequence ID" value="NZ_RZNY01000011.1"/>
</dbReference>
<dbReference type="Proteomes" id="UP000279446">
    <property type="component" value="Unassembled WGS sequence"/>
</dbReference>
<dbReference type="OrthoDB" id="9762883at2"/>
<evidence type="ECO:0000313" key="3">
    <source>
        <dbReference type="Proteomes" id="UP000279446"/>
    </source>
</evidence>